<reference evidence="5 6" key="1">
    <citation type="submission" date="2023-11" db="EMBL/GenBank/DDBJ databases">
        <title>Halocaridina rubra genome assembly.</title>
        <authorList>
            <person name="Smith C."/>
        </authorList>
    </citation>
    <scope>NUCLEOTIDE SEQUENCE [LARGE SCALE GENOMIC DNA]</scope>
    <source>
        <strain evidence="5">EP-1</strain>
        <tissue evidence="5">Whole</tissue>
    </source>
</reference>
<evidence type="ECO:0000256" key="2">
    <source>
        <dbReference type="ARBA" id="ARBA00022729"/>
    </source>
</evidence>
<gene>
    <name evidence="5" type="ORF">SK128_005562</name>
</gene>
<dbReference type="InterPro" id="IPR036438">
    <property type="entry name" value="Insulin-like_sf"/>
</dbReference>
<dbReference type="CDD" id="cd00101">
    <property type="entry name" value="IlGF_like"/>
    <property type="match status" value="1"/>
</dbReference>
<comment type="caution">
    <text evidence="5">The sequence shown here is derived from an EMBL/GenBank/DDBJ whole genome shotgun (WGS) entry which is preliminary data.</text>
</comment>
<dbReference type="Gene3D" id="1.10.100.10">
    <property type="entry name" value="Insulin-like"/>
    <property type="match status" value="1"/>
</dbReference>
<evidence type="ECO:0000256" key="1">
    <source>
        <dbReference type="ARBA" id="ARBA00022685"/>
    </source>
</evidence>
<dbReference type="EMBL" id="JAXCGZ010009533">
    <property type="protein sequence ID" value="KAK7076852.1"/>
    <property type="molecule type" value="Genomic_DNA"/>
</dbReference>
<evidence type="ECO:0000259" key="4">
    <source>
        <dbReference type="SMART" id="SM00078"/>
    </source>
</evidence>
<dbReference type="GO" id="GO:0005179">
    <property type="term" value="F:hormone activity"/>
    <property type="evidence" value="ECO:0007669"/>
    <property type="project" value="InterPro"/>
</dbReference>
<dbReference type="InterPro" id="IPR016179">
    <property type="entry name" value="Insulin-like"/>
</dbReference>
<name>A0AAN9AAV6_HALRR</name>
<sequence length="261" mass="29702">MFKLDFPLKYLEINRVVSEFSAYTSTKITFIILNQMLPGGMTSPSSKSEFHGLSRGSEAKPLRRLCGWRLANKLYQVCKGIYNKPASTANELFYRSLRDQQQYAFQTHSKEPRNLDEEQRLGTTYKKLRFSGRKLEQNGKTEGTESSPADSKNQKGSVDSLSNAEPTEGHTRGTVYENFSPAEKIQFDNSPTVPANQKRFGDTFINEALRHSILSEGGHLPFFTYYDASRMFKGQSRYKRGLSAECCRKTCQISELMGYCQ</sequence>
<dbReference type="SMART" id="SM00078">
    <property type="entry name" value="IlGF"/>
    <property type="match status" value="1"/>
</dbReference>
<dbReference type="GO" id="GO:0005576">
    <property type="term" value="C:extracellular region"/>
    <property type="evidence" value="ECO:0007669"/>
    <property type="project" value="InterPro"/>
</dbReference>
<evidence type="ECO:0000313" key="6">
    <source>
        <dbReference type="Proteomes" id="UP001381693"/>
    </source>
</evidence>
<keyword evidence="1" id="KW-0165">Cleavage on pair of basic residues</keyword>
<keyword evidence="2" id="KW-0732">Signal</keyword>
<dbReference type="Proteomes" id="UP001381693">
    <property type="component" value="Unassembled WGS sequence"/>
</dbReference>
<feature type="compositionally biased region" description="Basic and acidic residues" evidence="3">
    <location>
        <begin position="133"/>
        <end position="143"/>
    </location>
</feature>
<proteinExistence type="predicted"/>
<evidence type="ECO:0000256" key="3">
    <source>
        <dbReference type="SAM" id="MobiDB-lite"/>
    </source>
</evidence>
<evidence type="ECO:0000313" key="5">
    <source>
        <dbReference type="EMBL" id="KAK7076852.1"/>
    </source>
</evidence>
<dbReference type="SUPFAM" id="SSF56994">
    <property type="entry name" value="Insulin-like"/>
    <property type="match status" value="1"/>
</dbReference>
<accession>A0AAN9AAV6</accession>
<feature type="region of interest" description="Disordered" evidence="3">
    <location>
        <begin position="126"/>
        <end position="174"/>
    </location>
</feature>
<keyword evidence="6" id="KW-1185">Reference proteome</keyword>
<feature type="domain" description="Insulin-like" evidence="4">
    <location>
        <begin position="63"/>
        <end position="260"/>
    </location>
</feature>
<feature type="compositionally biased region" description="Polar residues" evidence="3">
    <location>
        <begin position="144"/>
        <end position="165"/>
    </location>
</feature>
<organism evidence="5 6">
    <name type="scientific">Halocaridina rubra</name>
    <name type="common">Hawaiian red shrimp</name>
    <dbReference type="NCBI Taxonomy" id="373956"/>
    <lineage>
        <taxon>Eukaryota</taxon>
        <taxon>Metazoa</taxon>
        <taxon>Ecdysozoa</taxon>
        <taxon>Arthropoda</taxon>
        <taxon>Crustacea</taxon>
        <taxon>Multicrustacea</taxon>
        <taxon>Malacostraca</taxon>
        <taxon>Eumalacostraca</taxon>
        <taxon>Eucarida</taxon>
        <taxon>Decapoda</taxon>
        <taxon>Pleocyemata</taxon>
        <taxon>Caridea</taxon>
        <taxon>Atyoidea</taxon>
        <taxon>Atyidae</taxon>
        <taxon>Halocaridina</taxon>
    </lineage>
</organism>
<dbReference type="AlphaFoldDB" id="A0AAN9AAV6"/>
<dbReference type="Pfam" id="PF00049">
    <property type="entry name" value="Insulin"/>
    <property type="match status" value="1"/>
</dbReference>
<protein>
    <recommendedName>
        <fullName evidence="4">Insulin-like domain-containing protein</fullName>
    </recommendedName>
</protein>